<comment type="subcellular location">
    <subcellularLocation>
        <location evidence="1">Cell membrane</location>
        <topology evidence="1">Multi-pass membrane protein</topology>
    </subcellularLocation>
</comment>
<keyword evidence="4 6" id="KW-1133">Transmembrane helix</keyword>
<dbReference type="InterPro" id="IPR001123">
    <property type="entry name" value="LeuE-type"/>
</dbReference>
<reference evidence="7 8" key="1">
    <citation type="journal article" date="2009" name="PLoS ONE">
        <title>The complete genome of Teredinibacter turnerae T7901: an intracellular endosymbiont of marine wood-boring bivalves (shipworms).</title>
        <authorList>
            <person name="Yang J.C."/>
            <person name="Madupu R."/>
            <person name="Durkin A.S."/>
            <person name="Ekborg N.A."/>
            <person name="Pedamallu C.S."/>
            <person name="Hostetler J.B."/>
            <person name="Radune D."/>
            <person name="Toms B.S."/>
            <person name="Henrissat B."/>
            <person name="Coutinho P.M."/>
            <person name="Schwarz S."/>
            <person name="Field L."/>
            <person name="Trindade-Silva A.E."/>
            <person name="Soares C.A.G."/>
            <person name="Elshahawi S."/>
            <person name="Hanora A."/>
            <person name="Schmidt E.W."/>
            <person name="Haygood M.G."/>
            <person name="Posfai J."/>
            <person name="Benner J."/>
            <person name="Madinger C."/>
            <person name="Nove J."/>
            <person name="Anton B."/>
            <person name="Chaudhary K."/>
            <person name="Foster J."/>
            <person name="Holman A."/>
            <person name="Kumar S."/>
            <person name="Lessard P.A."/>
            <person name="Luyten Y.A."/>
            <person name="Slatko B."/>
            <person name="Wood N."/>
            <person name="Wu B."/>
            <person name="Teplitski M."/>
            <person name="Mougous J.D."/>
            <person name="Ward N."/>
            <person name="Eisen J.A."/>
            <person name="Badger J.H."/>
            <person name="Distel D.L."/>
        </authorList>
    </citation>
    <scope>NUCLEOTIDE SEQUENCE [LARGE SCALE GENOMIC DNA]</scope>
    <source>
        <strain evidence="8">ATCC 39867 / T7901</strain>
    </source>
</reference>
<dbReference type="GO" id="GO:0005886">
    <property type="term" value="C:plasma membrane"/>
    <property type="evidence" value="ECO:0007669"/>
    <property type="project" value="UniProtKB-SubCell"/>
</dbReference>
<organism evidence="7 8">
    <name type="scientific">Teredinibacter turnerae (strain ATCC 39867 / T7901)</name>
    <dbReference type="NCBI Taxonomy" id="377629"/>
    <lineage>
        <taxon>Bacteria</taxon>
        <taxon>Pseudomonadati</taxon>
        <taxon>Pseudomonadota</taxon>
        <taxon>Gammaproteobacteria</taxon>
        <taxon>Cellvibrionales</taxon>
        <taxon>Cellvibrionaceae</taxon>
        <taxon>Teredinibacter</taxon>
    </lineage>
</organism>
<evidence type="ECO:0000256" key="3">
    <source>
        <dbReference type="ARBA" id="ARBA00022692"/>
    </source>
</evidence>
<dbReference type="EMBL" id="CP001614">
    <property type="protein sequence ID" value="ACR14445.1"/>
    <property type="molecule type" value="Genomic_DNA"/>
</dbReference>
<evidence type="ECO:0000256" key="5">
    <source>
        <dbReference type="ARBA" id="ARBA00023136"/>
    </source>
</evidence>
<evidence type="ECO:0000256" key="4">
    <source>
        <dbReference type="ARBA" id="ARBA00022989"/>
    </source>
</evidence>
<feature type="transmembrane region" description="Helical" evidence="6">
    <location>
        <begin position="147"/>
        <end position="172"/>
    </location>
</feature>
<feature type="transmembrane region" description="Helical" evidence="6">
    <location>
        <begin position="6"/>
        <end position="28"/>
    </location>
</feature>
<keyword evidence="2" id="KW-1003">Cell membrane</keyword>
<dbReference type="eggNOG" id="COG1280">
    <property type="taxonomic scope" value="Bacteria"/>
</dbReference>
<protein>
    <submittedName>
        <fullName evidence="7">Translocator protein, LysE family</fullName>
    </submittedName>
</protein>
<name>C5BQD7_TERTT</name>
<dbReference type="Pfam" id="PF01810">
    <property type="entry name" value="LysE"/>
    <property type="match status" value="1"/>
</dbReference>
<dbReference type="PANTHER" id="PTHR30086:SF20">
    <property type="entry name" value="ARGININE EXPORTER PROTEIN ARGO-RELATED"/>
    <property type="match status" value="1"/>
</dbReference>
<keyword evidence="5 6" id="KW-0472">Membrane</keyword>
<dbReference type="Proteomes" id="UP000009080">
    <property type="component" value="Chromosome"/>
</dbReference>
<keyword evidence="8" id="KW-1185">Reference proteome</keyword>
<dbReference type="RefSeq" id="WP_015820559.1">
    <property type="nucleotide sequence ID" value="NC_012997.1"/>
</dbReference>
<feature type="transmembrane region" description="Helical" evidence="6">
    <location>
        <begin position="40"/>
        <end position="64"/>
    </location>
</feature>
<dbReference type="OrthoDB" id="9804822at2"/>
<feature type="transmembrane region" description="Helical" evidence="6">
    <location>
        <begin position="184"/>
        <end position="202"/>
    </location>
</feature>
<dbReference type="KEGG" id="ttu:TERTU_0986"/>
<gene>
    <name evidence="7" type="ordered locus">TERTU_0986</name>
</gene>
<dbReference type="PANTHER" id="PTHR30086">
    <property type="entry name" value="ARGININE EXPORTER PROTEIN ARGO"/>
    <property type="match status" value="1"/>
</dbReference>
<evidence type="ECO:0000313" key="8">
    <source>
        <dbReference type="Proteomes" id="UP000009080"/>
    </source>
</evidence>
<accession>C5BQD7</accession>
<dbReference type="PIRSF" id="PIRSF006324">
    <property type="entry name" value="LeuE"/>
    <property type="match status" value="1"/>
</dbReference>
<dbReference type="GO" id="GO:0015171">
    <property type="term" value="F:amino acid transmembrane transporter activity"/>
    <property type="evidence" value="ECO:0007669"/>
    <property type="project" value="TreeGrafter"/>
</dbReference>
<evidence type="ECO:0000256" key="2">
    <source>
        <dbReference type="ARBA" id="ARBA00022475"/>
    </source>
</evidence>
<evidence type="ECO:0000256" key="6">
    <source>
        <dbReference type="SAM" id="Phobius"/>
    </source>
</evidence>
<dbReference type="AlphaFoldDB" id="C5BQD7"/>
<evidence type="ECO:0000313" key="7">
    <source>
        <dbReference type="EMBL" id="ACR14445.1"/>
    </source>
</evidence>
<proteinExistence type="predicted"/>
<keyword evidence="3 6" id="KW-0812">Transmembrane</keyword>
<sequence>MSAETIYIFALAAVLLALSPGPDILFVFTQSLVSGARVGVWVTFGLGTGLIFHSAMVALGVAAVIKTSPILFTAITWLGAAYLLWLAWQSWRSPVSVGGCESIDTGWWPLYRRGIVMNISNPKVAIFFLAFLPQFTQPDGWPIAVQVMVLGLTFIICGFAVFISVAFAAGWLNKRFVTPTRLRILNRCAAIVFVAMALRLVLV</sequence>
<dbReference type="STRING" id="377629.TERTU_0986"/>
<feature type="transmembrane region" description="Helical" evidence="6">
    <location>
        <begin position="70"/>
        <end position="88"/>
    </location>
</feature>
<evidence type="ECO:0000256" key="1">
    <source>
        <dbReference type="ARBA" id="ARBA00004651"/>
    </source>
</evidence>
<dbReference type="HOGENOM" id="CLU_079569_3_2_6"/>